<dbReference type="InterPro" id="IPR003323">
    <property type="entry name" value="OTU_dom"/>
</dbReference>
<protein>
    <recommendedName>
        <fullName evidence="2">OTU domain-containing protein</fullName>
    </recommendedName>
</protein>
<evidence type="ECO:0000256" key="1">
    <source>
        <dbReference type="SAM" id="MobiDB-lite"/>
    </source>
</evidence>
<proteinExistence type="predicted"/>
<dbReference type="PANTHER" id="PTHR30348">
    <property type="entry name" value="UNCHARACTERIZED PROTEIN YECE"/>
    <property type="match status" value="1"/>
</dbReference>
<name>A0ABD3NED2_9STRA</name>
<keyword evidence="4" id="KW-1185">Reference proteome</keyword>
<dbReference type="Proteomes" id="UP001530400">
    <property type="component" value="Unassembled WGS sequence"/>
</dbReference>
<organism evidence="3 4">
    <name type="scientific">Cyclotella atomus</name>
    <dbReference type="NCBI Taxonomy" id="382360"/>
    <lineage>
        <taxon>Eukaryota</taxon>
        <taxon>Sar</taxon>
        <taxon>Stramenopiles</taxon>
        <taxon>Ochrophyta</taxon>
        <taxon>Bacillariophyta</taxon>
        <taxon>Coscinodiscophyceae</taxon>
        <taxon>Thalassiosirophycidae</taxon>
        <taxon>Stephanodiscales</taxon>
        <taxon>Stephanodiscaceae</taxon>
        <taxon>Cyclotella</taxon>
    </lineage>
</organism>
<dbReference type="PANTHER" id="PTHR30348:SF4">
    <property type="entry name" value="DUF72 DOMAIN-CONTAINING PROTEIN"/>
    <property type="match status" value="1"/>
</dbReference>
<evidence type="ECO:0000313" key="3">
    <source>
        <dbReference type="EMBL" id="KAL3773798.1"/>
    </source>
</evidence>
<feature type="compositionally biased region" description="Basic and acidic residues" evidence="1">
    <location>
        <begin position="256"/>
        <end position="270"/>
    </location>
</feature>
<dbReference type="EMBL" id="JALLPJ020001219">
    <property type="protein sequence ID" value="KAL3773798.1"/>
    <property type="molecule type" value="Genomic_DNA"/>
</dbReference>
<gene>
    <name evidence="3" type="ORF">ACHAWO_006597</name>
</gene>
<dbReference type="Pfam" id="PF01904">
    <property type="entry name" value="DUF72"/>
    <property type="match status" value="1"/>
</dbReference>
<dbReference type="InterPro" id="IPR036520">
    <property type="entry name" value="UPF0759_sf"/>
</dbReference>
<feature type="region of interest" description="Disordered" evidence="1">
    <location>
        <begin position="238"/>
        <end position="271"/>
    </location>
</feature>
<sequence>MSRSSSLRQTLQISSDHSIEVLSIEPSGDCFYDSIHALLSKTADIQHFSGTPLFMFNNGDDDASLIPSPQTMRRYVSQQLTSEQFELYQMFAAAGVDEYSFMMAKGCPNDLPELQAFANRSGKEYGPGKCLWADEFALRTVSDGLHLTLLIVDDQAERSGRGSAKRKRSDSNDPSQADSRFISIGNYGNAVILHCSRREHFNGVLIDGCGSFDLKSSPVSYLWPATSVLLHNKNVNERKSEKPSINDGSNSCSEAKITDDRDKQEKDDLTHPTPGKFFVGCAGFSNSNWVGNFYPKNIVGHNSERQLSHYQSHFSSVELNSTFYGVPSESTVLKWKNLCAKSFRLVAKAPKGVTHELDILNGSTLTYFLNRMKPLKDVLVCVLIQCPRTLIVDVSQLEQLHSELEEKVDWYCGHLAFEFRNQTTFHDAGVRKFLNEKKWTFVVHPDSLERSTVGSSVSGRGTTDLQQYEPQKLSQFASTCSVAAGAGIVYVRLHGSNDEHTGEYNADQLNEIGQQIHNWRIQGRDVHCFFLNDCAPSMSSPQKSHAEYYEKWASMPKNAKQLEKLVFELSKEEIPDAPTKPKATLLNFFTKK</sequence>
<accession>A0ABD3NED2</accession>
<comment type="caution">
    <text evidence="3">The sequence shown here is derived from an EMBL/GenBank/DDBJ whole genome shotgun (WGS) entry which is preliminary data.</text>
</comment>
<dbReference type="Gene3D" id="3.20.20.410">
    <property type="entry name" value="Protein of unknown function UPF0759"/>
    <property type="match status" value="1"/>
</dbReference>
<reference evidence="3 4" key="1">
    <citation type="submission" date="2024-10" db="EMBL/GenBank/DDBJ databases">
        <title>Updated reference genomes for cyclostephanoid diatoms.</title>
        <authorList>
            <person name="Roberts W.R."/>
            <person name="Alverson A.J."/>
        </authorList>
    </citation>
    <scope>NUCLEOTIDE SEQUENCE [LARGE SCALE GENOMIC DNA]</scope>
    <source>
        <strain evidence="3 4">AJA010-31</strain>
    </source>
</reference>
<dbReference type="SUPFAM" id="SSF117396">
    <property type="entry name" value="TM1631-like"/>
    <property type="match status" value="1"/>
</dbReference>
<dbReference type="PROSITE" id="PS50802">
    <property type="entry name" value="OTU"/>
    <property type="match status" value="1"/>
</dbReference>
<feature type="domain" description="OTU" evidence="2">
    <location>
        <begin position="19"/>
        <end position="207"/>
    </location>
</feature>
<evidence type="ECO:0000259" key="2">
    <source>
        <dbReference type="PROSITE" id="PS50802"/>
    </source>
</evidence>
<dbReference type="InterPro" id="IPR002763">
    <property type="entry name" value="DUF72"/>
</dbReference>
<dbReference type="AlphaFoldDB" id="A0ABD3NED2"/>
<evidence type="ECO:0000313" key="4">
    <source>
        <dbReference type="Proteomes" id="UP001530400"/>
    </source>
</evidence>